<sequence>RRVGRDMRWWPLDGLVETTGRQSARANGLVAGDGIAAGPVTRRGAVAAAG</sequence>
<reference evidence="1 2" key="1">
    <citation type="submission" date="2024-11" db="EMBL/GenBank/DDBJ databases">
        <title>Chromosome-level genome assembly of Eucalyptus globulus Labill. provides insights into its genome evolution.</title>
        <authorList>
            <person name="Li X."/>
        </authorList>
    </citation>
    <scope>NUCLEOTIDE SEQUENCE [LARGE SCALE GENOMIC DNA]</scope>
    <source>
        <strain evidence="1">CL2024</strain>
        <tissue evidence="1">Fresh tender leaves</tissue>
    </source>
</reference>
<feature type="non-terminal residue" evidence="1">
    <location>
        <position position="1"/>
    </location>
</feature>
<gene>
    <name evidence="1" type="ORF">ACJRO7_021102</name>
</gene>
<organism evidence="1 2">
    <name type="scientific">Eucalyptus globulus</name>
    <name type="common">Tasmanian blue gum</name>
    <dbReference type="NCBI Taxonomy" id="34317"/>
    <lineage>
        <taxon>Eukaryota</taxon>
        <taxon>Viridiplantae</taxon>
        <taxon>Streptophyta</taxon>
        <taxon>Embryophyta</taxon>
        <taxon>Tracheophyta</taxon>
        <taxon>Spermatophyta</taxon>
        <taxon>Magnoliopsida</taxon>
        <taxon>eudicotyledons</taxon>
        <taxon>Gunneridae</taxon>
        <taxon>Pentapetalae</taxon>
        <taxon>rosids</taxon>
        <taxon>malvids</taxon>
        <taxon>Myrtales</taxon>
        <taxon>Myrtaceae</taxon>
        <taxon>Myrtoideae</taxon>
        <taxon>Eucalypteae</taxon>
        <taxon>Eucalyptus</taxon>
    </lineage>
</organism>
<evidence type="ECO:0000313" key="1">
    <source>
        <dbReference type="EMBL" id="KAL3739772.1"/>
    </source>
</evidence>
<comment type="caution">
    <text evidence="1">The sequence shown here is derived from an EMBL/GenBank/DDBJ whole genome shotgun (WGS) entry which is preliminary data.</text>
</comment>
<evidence type="ECO:0000313" key="2">
    <source>
        <dbReference type="Proteomes" id="UP001634007"/>
    </source>
</evidence>
<dbReference type="Proteomes" id="UP001634007">
    <property type="component" value="Unassembled WGS sequence"/>
</dbReference>
<dbReference type="AlphaFoldDB" id="A0ABD3KKB0"/>
<name>A0ABD3KKB0_EUCGL</name>
<protein>
    <submittedName>
        <fullName evidence="1">Uncharacterized protein</fullName>
    </submittedName>
</protein>
<dbReference type="EMBL" id="JBJKBG010000005">
    <property type="protein sequence ID" value="KAL3739772.1"/>
    <property type="molecule type" value="Genomic_DNA"/>
</dbReference>
<proteinExistence type="predicted"/>
<keyword evidence="2" id="KW-1185">Reference proteome</keyword>
<accession>A0ABD3KKB0</accession>